<comment type="caution">
    <text evidence="2">The sequence shown here is derived from an EMBL/GenBank/DDBJ whole genome shotgun (WGS) entry which is preliminary data.</text>
</comment>
<dbReference type="EMBL" id="NGKC01000023">
    <property type="protein sequence ID" value="RSU09097.1"/>
    <property type="molecule type" value="Genomic_DNA"/>
</dbReference>
<evidence type="ECO:0000313" key="2">
    <source>
        <dbReference type="EMBL" id="RSU09097.1"/>
    </source>
</evidence>
<evidence type="ECO:0000313" key="3">
    <source>
        <dbReference type="Proteomes" id="UP000286773"/>
    </source>
</evidence>
<keyword evidence="1" id="KW-0472">Membrane</keyword>
<keyword evidence="3" id="KW-1185">Reference proteome</keyword>
<reference evidence="2 3" key="1">
    <citation type="submission" date="2017-05" db="EMBL/GenBank/DDBJ databases">
        <title>Vagococcus spp. assemblies.</title>
        <authorList>
            <person name="Gulvik C.A."/>
        </authorList>
    </citation>
    <scope>NUCLEOTIDE SEQUENCE [LARGE SCALE GENOMIC DNA]</scope>
    <source>
        <strain evidence="2 3">LMG 24798</strain>
    </source>
</reference>
<organism evidence="2 3">
    <name type="scientific">Vagococcus acidifermentans</name>
    <dbReference type="NCBI Taxonomy" id="564710"/>
    <lineage>
        <taxon>Bacteria</taxon>
        <taxon>Bacillati</taxon>
        <taxon>Bacillota</taxon>
        <taxon>Bacilli</taxon>
        <taxon>Lactobacillales</taxon>
        <taxon>Enterococcaceae</taxon>
        <taxon>Vagococcus</taxon>
    </lineage>
</organism>
<dbReference type="RefSeq" id="WP_126815162.1">
    <property type="nucleotide sequence ID" value="NZ_NGKC01000023.1"/>
</dbReference>
<evidence type="ECO:0000256" key="1">
    <source>
        <dbReference type="SAM" id="Phobius"/>
    </source>
</evidence>
<name>A0A430AMG7_9ENTE</name>
<protein>
    <submittedName>
        <fullName evidence="2">Uncharacterized protein</fullName>
    </submittedName>
</protein>
<feature type="transmembrane region" description="Helical" evidence="1">
    <location>
        <begin position="6"/>
        <end position="22"/>
    </location>
</feature>
<feature type="transmembrane region" description="Helical" evidence="1">
    <location>
        <begin position="34"/>
        <end position="57"/>
    </location>
</feature>
<keyword evidence="1" id="KW-1133">Transmembrane helix</keyword>
<sequence>MLVNLLLRNSFMLLILLLYLVKEKFALTQNQWRVTTSGLIVLTTGSLLLPTEIMPYFGSLEALLLGMWKGLLMLGVTCLTTHAGEADDLRLPFFAWLKQALFAGVRSRPFSAKANI</sequence>
<gene>
    <name evidence="2" type="ORF">CBF27_13410</name>
</gene>
<proteinExistence type="predicted"/>
<keyword evidence="1" id="KW-0812">Transmembrane</keyword>
<dbReference type="Proteomes" id="UP000286773">
    <property type="component" value="Unassembled WGS sequence"/>
</dbReference>
<accession>A0A430AMG7</accession>
<dbReference type="AlphaFoldDB" id="A0A430AMG7"/>